<dbReference type="InterPro" id="IPR052378">
    <property type="entry name" value="NosR_regulator"/>
</dbReference>
<evidence type="ECO:0000259" key="10">
    <source>
        <dbReference type="PROSITE" id="PS50042"/>
    </source>
</evidence>
<dbReference type="CDD" id="cd00038">
    <property type="entry name" value="CAP_ED"/>
    <property type="match status" value="1"/>
</dbReference>
<sequence length="848" mass="95198">MSEVKSVDPNQVLWFKERSALTDLPEAVIIAIAAKARLIRVQENRRLVLEETRPKSLYILYQGRLEQYRTSRVGPAQASSLLPGAVLHLLELVVNQPAQYTVITLTQSSLWEVTREDFQGIVAEHAALTQHVSQQLAANLAAVSSQLAFEQERQNILRPYRVPRAKRGIVGNSRYAKRLRQDIRDASRNRNPIIILGEPGLEKDNIAALIHFSSPFRRSPIIKVACKNLQASGAELWGRWGGKPGLLAALEEGTLILNNIQDLPPKLWPQLKHLLETQRFLPIQRSGSANQPRVPQESKARLILVTESEAEVAELTALGGHLIKVPPLRVRKSDIEAQVTYYLSLIAQTRGTPRRSITPAALRRLQAYRWPQNLRELASLLERAIAQVPGKEALSEEVFWPAEVPSHRFRLNLLEVYPWLRNFLRSDWWPTRLNYGFTLLFFAFVVAILFLGPQDRLHNVGLTLFWAWWWPIILVGFPFVGRLWCAVCPFMIYGELLQILSLKIWPRQLQRWPRELADRWGGWFLWGLFALIFLWEELWDLPNTAYLSSWLLLLITGGAIVCSLIFERRFWCRYLCPIGGMNGLYAKLSMTELRAKQGTCAAECSTYQCYKGGPANGEGQQTQGCPLYSHPAQLEDNRDCVLCMTCLKACPHRSVEVNLRPPAIELWTSHQPRSSEVALLLLLLGGVFLHRLPELEQVLGLSFPQDHLGVHAGVALAVLGLATAIPGALHGLYHLLHPDPQPFLKLAYGYLPLTLGATLAHYLYLGLTEAGQILPVASATFGGPMALPMWSAHPAVIAFLQGTTLVFALLASLVVLKKIARQTWGSLWPHALGLLGLTGVFWQIIVGS</sequence>
<evidence type="ECO:0000256" key="6">
    <source>
        <dbReference type="ARBA" id="ARBA00023004"/>
    </source>
</evidence>
<dbReference type="Pfam" id="PF25601">
    <property type="entry name" value="AAA_lid_14"/>
    <property type="match status" value="1"/>
</dbReference>
<keyword evidence="6" id="KW-0408">Iron</keyword>
<keyword evidence="5" id="KW-0067">ATP-binding</keyword>
<dbReference type="PROSITE" id="PS51379">
    <property type="entry name" value="4FE4S_FER_2"/>
    <property type="match status" value="1"/>
</dbReference>
<dbReference type="PROSITE" id="PS50045">
    <property type="entry name" value="SIGMA54_INTERACT_4"/>
    <property type="match status" value="1"/>
</dbReference>
<evidence type="ECO:0000313" key="14">
    <source>
        <dbReference type="Proteomes" id="UP000031561"/>
    </source>
</evidence>
<feature type="transmembrane region" description="Helical" evidence="9">
    <location>
        <begin position="795"/>
        <end position="815"/>
    </location>
</feature>
<evidence type="ECO:0000256" key="3">
    <source>
        <dbReference type="ARBA" id="ARBA00022723"/>
    </source>
</evidence>
<reference evidence="13 14" key="1">
    <citation type="journal article" date="2015" name="Genome Announc.">
        <title>Draft Genome Sequence of Filamentous Marine Cyanobacterium Lyngbya confervoides Strain BDU141951.</title>
        <authorList>
            <person name="Chandrababunaidu M.M."/>
            <person name="Sen D."/>
            <person name="Tripathy S."/>
        </authorList>
    </citation>
    <scope>NUCLEOTIDE SEQUENCE [LARGE SCALE GENOMIC DNA]</scope>
    <source>
        <strain evidence="13 14">BDU141951</strain>
    </source>
</reference>
<protein>
    <submittedName>
        <fullName evidence="13">Cyclic nucleotide-binding domain-containing protein</fullName>
    </submittedName>
</protein>
<comment type="subcellular location">
    <subcellularLocation>
        <location evidence="1">Cell membrane</location>
    </subcellularLocation>
</comment>
<evidence type="ECO:0000259" key="11">
    <source>
        <dbReference type="PROSITE" id="PS50045"/>
    </source>
</evidence>
<keyword evidence="3" id="KW-0479">Metal-binding</keyword>
<keyword evidence="2" id="KW-1003">Cell membrane</keyword>
<evidence type="ECO:0000256" key="1">
    <source>
        <dbReference type="ARBA" id="ARBA00004236"/>
    </source>
</evidence>
<dbReference type="SUPFAM" id="SSF52540">
    <property type="entry name" value="P-loop containing nucleoside triphosphate hydrolases"/>
    <property type="match status" value="1"/>
</dbReference>
<feature type="transmembrane region" description="Helical" evidence="9">
    <location>
        <begin position="677"/>
        <end position="693"/>
    </location>
</feature>
<dbReference type="Proteomes" id="UP000031561">
    <property type="component" value="Unassembled WGS sequence"/>
</dbReference>
<dbReference type="GO" id="GO:0051536">
    <property type="term" value="F:iron-sulfur cluster binding"/>
    <property type="evidence" value="ECO:0007669"/>
    <property type="project" value="UniProtKB-KW"/>
</dbReference>
<evidence type="ECO:0000256" key="7">
    <source>
        <dbReference type="ARBA" id="ARBA00023014"/>
    </source>
</evidence>
<dbReference type="Pfam" id="PF00158">
    <property type="entry name" value="Sigma54_activat"/>
    <property type="match status" value="1"/>
</dbReference>
<feature type="transmembrane region" description="Helical" evidence="9">
    <location>
        <begin position="472"/>
        <end position="496"/>
    </location>
</feature>
<dbReference type="PANTHER" id="PTHR30224:SF4">
    <property type="entry name" value="ELECTRON TRANSPORT PROTEIN YCCM-RELATED"/>
    <property type="match status" value="1"/>
</dbReference>
<feature type="domain" description="4Fe-4S ferredoxin-type" evidence="12">
    <location>
        <begin position="630"/>
        <end position="660"/>
    </location>
</feature>
<dbReference type="InterPro" id="IPR027417">
    <property type="entry name" value="P-loop_NTPase"/>
</dbReference>
<dbReference type="Gene3D" id="2.60.120.10">
    <property type="entry name" value="Jelly Rolls"/>
    <property type="match status" value="1"/>
</dbReference>
<dbReference type="InterPro" id="IPR058031">
    <property type="entry name" value="AAA_lid_NorR"/>
</dbReference>
<dbReference type="InterPro" id="IPR017896">
    <property type="entry name" value="4Fe4S_Fe-S-bd"/>
</dbReference>
<evidence type="ECO:0000259" key="12">
    <source>
        <dbReference type="PROSITE" id="PS51379"/>
    </source>
</evidence>
<dbReference type="InterPro" id="IPR017900">
    <property type="entry name" value="4Fe4S_Fe_S_CS"/>
</dbReference>
<feature type="transmembrane region" description="Helical" evidence="9">
    <location>
        <begin position="433"/>
        <end position="452"/>
    </location>
</feature>
<dbReference type="InterPro" id="IPR002078">
    <property type="entry name" value="Sigma_54_int"/>
</dbReference>
<name>A0ABD4T6C9_9CYAN</name>
<proteinExistence type="predicted"/>
<dbReference type="PROSITE" id="PS50042">
    <property type="entry name" value="CNMP_BINDING_3"/>
    <property type="match status" value="1"/>
</dbReference>
<gene>
    <name evidence="13" type="ORF">QQ91_0015795</name>
</gene>
<evidence type="ECO:0000256" key="2">
    <source>
        <dbReference type="ARBA" id="ARBA00022475"/>
    </source>
</evidence>
<dbReference type="InterPro" id="IPR018490">
    <property type="entry name" value="cNMP-bd_dom_sf"/>
</dbReference>
<dbReference type="SUPFAM" id="SSF51206">
    <property type="entry name" value="cAMP-binding domain-like"/>
    <property type="match status" value="1"/>
</dbReference>
<feature type="transmembrane region" description="Helical" evidence="9">
    <location>
        <begin position="547"/>
        <end position="566"/>
    </location>
</feature>
<dbReference type="Pfam" id="PF00027">
    <property type="entry name" value="cNMP_binding"/>
    <property type="match status" value="1"/>
</dbReference>
<dbReference type="EMBL" id="JTHE03000091">
    <property type="protein sequence ID" value="MCM1984287.1"/>
    <property type="molecule type" value="Genomic_DNA"/>
</dbReference>
<keyword evidence="9" id="KW-1133">Transmembrane helix</keyword>
<dbReference type="GO" id="GO:0046872">
    <property type="term" value="F:metal ion binding"/>
    <property type="evidence" value="ECO:0007669"/>
    <property type="project" value="UniProtKB-KW"/>
</dbReference>
<dbReference type="PANTHER" id="PTHR30224">
    <property type="entry name" value="ELECTRON TRANSPORT PROTEIN"/>
    <property type="match status" value="1"/>
</dbReference>
<feature type="domain" description="Cyclic nucleotide-binding" evidence="10">
    <location>
        <begin position="20"/>
        <end position="139"/>
    </location>
</feature>
<dbReference type="GO" id="GO:0005886">
    <property type="term" value="C:plasma membrane"/>
    <property type="evidence" value="ECO:0007669"/>
    <property type="project" value="UniProtKB-SubCell"/>
</dbReference>
<feature type="transmembrane region" description="Helical" evidence="9">
    <location>
        <begin position="516"/>
        <end position="535"/>
    </location>
</feature>
<feature type="transmembrane region" description="Helical" evidence="9">
    <location>
        <begin position="747"/>
        <end position="765"/>
    </location>
</feature>
<keyword evidence="8 9" id="KW-0472">Membrane</keyword>
<feature type="transmembrane region" description="Helical" evidence="9">
    <location>
        <begin position="713"/>
        <end position="735"/>
    </location>
</feature>
<dbReference type="SMART" id="SM00100">
    <property type="entry name" value="cNMP"/>
    <property type="match status" value="1"/>
</dbReference>
<keyword evidence="14" id="KW-1185">Reference proteome</keyword>
<evidence type="ECO:0000256" key="8">
    <source>
        <dbReference type="ARBA" id="ARBA00023136"/>
    </source>
</evidence>
<dbReference type="SUPFAM" id="SSF54862">
    <property type="entry name" value="4Fe-4S ferredoxins"/>
    <property type="match status" value="1"/>
</dbReference>
<evidence type="ECO:0000256" key="5">
    <source>
        <dbReference type="ARBA" id="ARBA00022840"/>
    </source>
</evidence>
<dbReference type="PROSITE" id="PS00198">
    <property type="entry name" value="4FE4S_FER_1"/>
    <property type="match status" value="1"/>
</dbReference>
<feature type="transmembrane region" description="Helical" evidence="9">
    <location>
        <begin position="827"/>
        <end position="845"/>
    </location>
</feature>
<evidence type="ECO:0000313" key="13">
    <source>
        <dbReference type="EMBL" id="MCM1984287.1"/>
    </source>
</evidence>
<feature type="domain" description="Sigma-54 factor interaction" evidence="11">
    <location>
        <begin position="169"/>
        <end position="386"/>
    </location>
</feature>
<keyword evidence="9" id="KW-0812">Transmembrane</keyword>
<evidence type="ECO:0000256" key="9">
    <source>
        <dbReference type="SAM" id="Phobius"/>
    </source>
</evidence>
<dbReference type="AlphaFoldDB" id="A0ABD4T6C9"/>
<dbReference type="Gene3D" id="1.10.8.60">
    <property type="match status" value="1"/>
</dbReference>
<accession>A0ABD4T6C9</accession>
<keyword evidence="4" id="KW-0547">Nucleotide-binding</keyword>
<dbReference type="Gene3D" id="3.40.50.300">
    <property type="entry name" value="P-loop containing nucleotide triphosphate hydrolases"/>
    <property type="match status" value="1"/>
</dbReference>
<keyword evidence="7" id="KW-0411">Iron-sulfur</keyword>
<organism evidence="13 14">
    <name type="scientific">Lyngbya confervoides BDU141951</name>
    <dbReference type="NCBI Taxonomy" id="1574623"/>
    <lineage>
        <taxon>Bacteria</taxon>
        <taxon>Bacillati</taxon>
        <taxon>Cyanobacteriota</taxon>
        <taxon>Cyanophyceae</taxon>
        <taxon>Oscillatoriophycideae</taxon>
        <taxon>Oscillatoriales</taxon>
        <taxon>Microcoleaceae</taxon>
        <taxon>Lyngbya</taxon>
    </lineage>
</organism>
<dbReference type="RefSeq" id="WP_166276033.1">
    <property type="nucleotide sequence ID" value="NZ_JTHE03000091.1"/>
</dbReference>
<dbReference type="InterPro" id="IPR014710">
    <property type="entry name" value="RmlC-like_jellyroll"/>
</dbReference>
<dbReference type="InterPro" id="IPR000595">
    <property type="entry name" value="cNMP-bd_dom"/>
</dbReference>
<comment type="caution">
    <text evidence="13">The sequence shown here is derived from an EMBL/GenBank/DDBJ whole genome shotgun (WGS) entry which is preliminary data.</text>
</comment>
<dbReference type="Pfam" id="PF12801">
    <property type="entry name" value="Fer4_5"/>
    <property type="match status" value="2"/>
</dbReference>
<evidence type="ECO:0000256" key="4">
    <source>
        <dbReference type="ARBA" id="ARBA00022741"/>
    </source>
</evidence>